<organism evidence="1 2">
    <name type="scientific">Sclerotinia sclerotiorum (strain ATCC 18683 / 1980 / Ss-1)</name>
    <name type="common">White mold</name>
    <name type="synonym">Whetzelinia sclerotiorum</name>
    <dbReference type="NCBI Taxonomy" id="665079"/>
    <lineage>
        <taxon>Eukaryota</taxon>
        <taxon>Fungi</taxon>
        <taxon>Dikarya</taxon>
        <taxon>Ascomycota</taxon>
        <taxon>Pezizomycotina</taxon>
        <taxon>Leotiomycetes</taxon>
        <taxon>Helotiales</taxon>
        <taxon>Sclerotiniaceae</taxon>
        <taxon>Sclerotinia</taxon>
    </lineage>
</organism>
<dbReference type="KEGG" id="ssl:SS1G_09287"/>
<gene>
    <name evidence="1" type="ORF">SS1G_09287</name>
</gene>
<protein>
    <submittedName>
        <fullName evidence="1">Uncharacterized protein</fullName>
    </submittedName>
</protein>
<evidence type="ECO:0000313" key="2">
    <source>
        <dbReference type="Proteomes" id="UP000001312"/>
    </source>
</evidence>
<accession>A7EVC9</accession>
<dbReference type="HOGENOM" id="CLU_3242431_0_0_1"/>
<dbReference type="GeneID" id="5485615"/>
<dbReference type="AlphaFoldDB" id="A7EVC9"/>
<name>A7EVC9_SCLS1</name>
<dbReference type="EMBL" id="CH476633">
    <property type="protein sequence ID" value="EDN93421.1"/>
    <property type="molecule type" value="Genomic_DNA"/>
</dbReference>
<evidence type="ECO:0000313" key="1">
    <source>
        <dbReference type="EMBL" id="EDN93421.1"/>
    </source>
</evidence>
<sequence>MAHRLIRNPYFPRLNGGTVLKECEVDLEEKRRMMSKVIDQRQK</sequence>
<dbReference type="Proteomes" id="UP000001312">
    <property type="component" value="Unassembled WGS sequence"/>
</dbReference>
<reference evidence="2" key="1">
    <citation type="journal article" date="2011" name="PLoS Genet.">
        <title>Genomic analysis of the necrotrophic fungal pathogens Sclerotinia sclerotiorum and Botrytis cinerea.</title>
        <authorList>
            <person name="Amselem J."/>
            <person name="Cuomo C.A."/>
            <person name="van Kan J.A."/>
            <person name="Viaud M."/>
            <person name="Benito E.P."/>
            <person name="Couloux A."/>
            <person name="Coutinho P.M."/>
            <person name="de Vries R.P."/>
            <person name="Dyer P.S."/>
            <person name="Fillinger S."/>
            <person name="Fournier E."/>
            <person name="Gout L."/>
            <person name="Hahn M."/>
            <person name="Kohn L."/>
            <person name="Lapalu N."/>
            <person name="Plummer K.M."/>
            <person name="Pradier J.M."/>
            <person name="Quevillon E."/>
            <person name="Sharon A."/>
            <person name="Simon A."/>
            <person name="ten Have A."/>
            <person name="Tudzynski B."/>
            <person name="Tudzynski P."/>
            <person name="Wincker P."/>
            <person name="Andrew M."/>
            <person name="Anthouard V."/>
            <person name="Beever R.E."/>
            <person name="Beffa R."/>
            <person name="Benoit I."/>
            <person name="Bouzid O."/>
            <person name="Brault B."/>
            <person name="Chen Z."/>
            <person name="Choquer M."/>
            <person name="Collemare J."/>
            <person name="Cotton P."/>
            <person name="Danchin E.G."/>
            <person name="Da Silva C."/>
            <person name="Gautier A."/>
            <person name="Giraud C."/>
            <person name="Giraud T."/>
            <person name="Gonzalez C."/>
            <person name="Grossetete S."/>
            <person name="Guldener U."/>
            <person name="Henrissat B."/>
            <person name="Howlett B.J."/>
            <person name="Kodira C."/>
            <person name="Kretschmer M."/>
            <person name="Lappartient A."/>
            <person name="Leroch M."/>
            <person name="Levis C."/>
            <person name="Mauceli E."/>
            <person name="Neuveglise C."/>
            <person name="Oeser B."/>
            <person name="Pearson M."/>
            <person name="Poulain J."/>
            <person name="Poussereau N."/>
            <person name="Quesneville H."/>
            <person name="Rascle C."/>
            <person name="Schumacher J."/>
            <person name="Segurens B."/>
            <person name="Sexton A."/>
            <person name="Silva E."/>
            <person name="Sirven C."/>
            <person name="Soanes D.M."/>
            <person name="Talbot N.J."/>
            <person name="Templeton M."/>
            <person name="Yandava C."/>
            <person name="Yarden O."/>
            <person name="Zeng Q."/>
            <person name="Rollins J.A."/>
            <person name="Lebrun M.H."/>
            <person name="Dickman M."/>
        </authorList>
    </citation>
    <scope>NUCLEOTIDE SEQUENCE [LARGE SCALE GENOMIC DNA]</scope>
    <source>
        <strain evidence="2">ATCC 18683 / 1980 / Ss-1</strain>
    </source>
</reference>
<proteinExistence type="predicted"/>
<dbReference type="RefSeq" id="XP_001589566.1">
    <property type="nucleotide sequence ID" value="XM_001589516.1"/>
</dbReference>
<keyword evidence="2" id="KW-1185">Reference proteome</keyword>
<dbReference type="InParanoid" id="A7EVC9"/>